<name>A0A6P0HFW6_9ACTN</name>
<dbReference type="Pfam" id="PF00248">
    <property type="entry name" value="Aldo_ket_red"/>
    <property type="match status" value="1"/>
</dbReference>
<evidence type="ECO:0000313" key="3">
    <source>
        <dbReference type="EMBL" id="NEN53444.1"/>
    </source>
</evidence>
<keyword evidence="4" id="KW-1185">Reference proteome</keyword>
<dbReference type="CDD" id="cd19095">
    <property type="entry name" value="AKR_PA4992-like"/>
    <property type="match status" value="1"/>
</dbReference>
<accession>A0A6P0HFW6</accession>
<feature type="domain" description="NADP-dependent oxidoreductase" evidence="1">
    <location>
        <begin position="16"/>
        <end position="280"/>
    </location>
</feature>
<dbReference type="EMBL" id="JAAGWH010000067">
    <property type="protein sequence ID" value="NEK96544.1"/>
    <property type="molecule type" value="Genomic_DNA"/>
</dbReference>
<evidence type="ECO:0000313" key="4">
    <source>
        <dbReference type="Proteomes" id="UP000468828"/>
    </source>
</evidence>
<comment type="caution">
    <text evidence="3">The sequence shown here is derived from an EMBL/GenBank/DDBJ whole genome shotgun (WGS) entry which is preliminary data.</text>
</comment>
<gene>
    <name evidence="3" type="ORF">G3R41_21300</name>
    <name evidence="2" type="ORF">GCU67_20585</name>
</gene>
<organism evidence="3 5">
    <name type="scientific">Modestobacter muralis</name>
    <dbReference type="NCBI Taxonomy" id="1608614"/>
    <lineage>
        <taxon>Bacteria</taxon>
        <taxon>Bacillati</taxon>
        <taxon>Actinomycetota</taxon>
        <taxon>Actinomycetes</taxon>
        <taxon>Geodermatophilales</taxon>
        <taxon>Geodermatophilaceae</taxon>
        <taxon>Modestobacter</taxon>
    </lineage>
</organism>
<dbReference type="SUPFAM" id="SSF51430">
    <property type="entry name" value="NAD(P)-linked oxidoreductase"/>
    <property type="match status" value="1"/>
</dbReference>
<dbReference type="EMBL" id="JAAGWB010000070">
    <property type="protein sequence ID" value="NEN53444.1"/>
    <property type="molecule type" value="Genomic_DNA"/>
</dbReference>
<dbReference type="InterPro" id="IPR053135">
    <property type="entry name" value="AKR2_Oxidoreductase"/>
</dbReference>
<dbReference type="PANTHER" id="PTHR43312">
    <property type="entry name" value="D-THREO-ALDOSE 1-DEHYDROGENASE"/>
    <property type="match status" value="1"/>
</dbReference>
<dbReference type="Gene3D" id="3.20.20.100">
    <property type="entry name" value="NADP-dependent oxidoreductase domain"/>
    <property type="match status" value="1"/>
</dbReference>
<evidence type="ECO:0000313" key="5">
    <source>
        <dbReference type="Proteomes" id="UP000471152"/>
    </source>
</evidence>
<protein>
    <submittedName>
        <fullName evidence="3">Aldo/keto reductase</fullName>
    </submittedName>
</protein>
<dbReference type="InterPro" id="IPR023210">
    <property type="entry name" value="NADP_OxRdtase_dom"/>
</dbReference>
<sequence>MLQRPLGSSSLTVSALGFGAGHIDVGDMTEREARVLLDGVLELGVTFIDTARGYGASEERLGRWMSPHREAVVLSTKVGYDVPGQEDWTAGAVREGVERALRVLQTDRIDVMFLHSCPVEVLQTGEVVEALLACRSAGKVLAAGYSGENVALSWAGESGLFDVLQTSVNIADQHSRRAVLPFARQRGIGVVAKRPLANAAWRYRERPIGVYGETYWQRLRHMNVQPQADDWVGTAIRFSAFTPGVSTAIVGTSSLSHLAHAAMAVDRGPLPLEEAHQWEDAFRPHEAEWSGEV</sequence>
<evidence type="ECO:0000313" key="2">
    <source>
        <dbReference type="EMBL" id="NEK96544.1"/>
    </source>
</evidence>
<reference evidence="2 4" key="1">
    <citation type="submission" date="2020-01" db="EMBL/GenBank/DDBJ databases">
        <title>the WGS Modestobacter muralis CPCC 204518.</title>
        <authorList>
            <person name="Jiang Z."/>
        </authorList>
    </citation>
    <scope>NUCLEOTIDE SEQUENCE [LARGE SCALE GENOMIC DNA]</scope>
    <source>
        <strain evidence="2 4">DSM 100205</strain>
    </source>
</reference>
<dbReference type="PANTHER" id="PTHR43312:SF1">
    <property type="entry name" value="NADP-DEPENDENT OXIDOREDUCTASE DOMAIN-CONTAINING PROTEIN"/>
    <property type="match status" value="1"/>
</dbReference>
<reference evidence="3 5" key="2">
    <citation type="submission" date="2020-02" db="EMBL/GenBank/DDBJ databases">
        <title>The WGS of Modestobacter muralis DSM 100205.</title>
        <authorList>
            <person name="Jiang Z."/>
        </authorList>
    </citation>
    <scope>NUCLEOTIDE SEQUENCE [LARGE SCALE GENOMIC DNA]</scope>
    <source>
        <strain evidence="3 5">DSM 100205</strain>
    </source>
</reference>
<evidence type="ECO:0000259" key="1">
    <source>
        <dbReference type="Pfam" id="PF00248"/>
    </source>
</evidence>
<dbReference type="AlphaFoldDB" id="A0A6P0HFW6"/>
<dbReference type="InterPro" id="IPR036812">
    <property type="entry name" value="NAD(P)_OxRdtase_dom_sf"/>
</dbReference>
<dbReference type="RefSeq" id="WP_163613256.1">
    <property type="nucleotide sequence ID" value="NZ_JAAGWB010000070.1"/>
</dbReference>
<dbReference type="Proteomes" id="UP000468828">
    <property type="component" value="Unassembled WGS sequence"/>
</dbReference>
<proteinExistence type="predicted"/>
<dbReference type="Proteomes" id="UP000471152">
    <property type="component" value="Unassembled WGS sequence"/>
</dbReference>